<dbReference type="KEGG" id="cnk:EG343_14675"/>
<accession>A0AAD0YRG5</accession>
<organism evidence="2 3">
    <name type="scientific">Chryseobacterium nakagawai</name>
    <dbReference type="NCBI Taxonomy" id="1241982"/>
    <lineage>
        <taxon>Bacteria</taxon>
        <taxon>Pseudomonadati</taxon>
        <taxon>Bacteroidota</taxon>
        <taxon>Flavobacteriia</taxon>
        <taxon>Flavobacteriales</taxon>
        <taxon>Weeksellaceae</taxon>
        <taxon>Chryseobacterium group</taxon>
        <taxon>Chryseobacterium</taxon>
    </lineage>
</organism>
<proteinExistence type="predicted"/>
<dbReference type="RefSeq" id="WP_123858517.1">
    <property type="nucleotide sequence ID" value="NZ_CP033923.1"/>
</dbReference>
<evidence type="ECO:0000313" key="3">
    <source>
        <dbReference type="Proteomes" id="UP000278288"/>
    </source>
</evidence>
<feature type="transmembrane region" description="Helical" evidence="1">
    <location>
        <begin position="43"/>
        <end position="63"/>
    </location>
</feature>
<dbReference type="AlphaFoldDB" id="A0AAD0YRG5"/>
<evidence type="ECO:0000313" key="2">
    <source>
        <dbReference type="EMBL" id="AZA91771.1"/>
    </source>
</evidence>
<dbReference type="Pfam" id="PF14373">
    <property type="entry name" value="Imm_superinfect"/>
    <property type="match status" value="1"/>
</dbReference>
<dbReference type="EMBL" id="CP033923">
    <property type="protein sequence ID" value="AZA91771.1"/>
    <property type="molecule type" value="Genomic_DNA"/>
</dbReference>
<protein>
    <submittedName>
        <fullName evidence="2">Superinfection immunity protein</fullName>
    </submittedName>
</protein>
<gene>
    <name evidence="2" type="ORF">EG343_14675</name>
</gene>
<feature type="transmembrane region" description="Helical" evidence="1">
    <location>
        <begin position="15"/>
        <end position="36"/>
    </location>
</feature>
<dbReference type="InterPro" id="IPR016410">
    <property type="entry name" value="Phage_imm"/>
</dbReference>
<keyword evidence="3" id="KW-1185">Reference proteome</keyword>
<keyword evidence="1" id="KW-1133">Transmembrane helix</keyword>
<keyword evidence="1" id="KW-0812">Transmembrane</keyword>
<sequence length="119" mass="14083">MLVLLSTISHNNDGFPFFKMVLFIYFIPTIVALFRLTIIRFKFFSVLFINLFFGWTIYGWWFAFTKAFSSKNIVYIKNKSKDIAITDKYDQLIKLNNLLSSGAINEFEYEAEKKKILNH</sequence>
<name>A0AAD0YRG5_CHRNA</name>
<evidence type="ECO:0000256" key="1">
    <source>
        <dbReference type="SAM" id="Phobius"/>
    </source>
</evidence>
<keyword evidence="1" id="KW-0472">Membrane</keyword>
<dbReference type="Proteomes" id="UP000278288">
    <property type="component" value="Chromosome"/>
</dbReference>
<reference evidence="2 3" key="1">
    <citation type="submission" date="2018-11" db="EMBL/GenBank/DDBJ databases">
        <title>Proposal to divide the Flavobacteriaceae and reorganize its genera based on Amino Acid Identity values calculated from whole genome sequences.</title>
        <authorList>
            <person name="Nicholson A.C."/>
            <person name="Gulvik C.A."/>
            <person name="Whitney A.M."/>
            <person name="Humrighouse B.W."/>
            <person name="Bell M."/>
            <person name="Holmes B."/>
            <person name="Steigerwalt A.G."/>
            <person name="Villarma A."/>
            <person name="Sheth M."/>
            <person name="Batra D."/>
            <person name="Pryor J."/>
            <person name="Bernardet J.-F."/>
            <person name="Hugo C."/>
            <person name="Kampfer P."/>
            <person name="Newman J."/>
            <person name="McQuiston J.R."/>
        </authorList>
    </citation>
    <scope>NUCLEOTIDE SEQUENCE [LARGE SCALE GENOMIC DNA]</scope>
    <source>
        <strain evidence="2 3">G0041</strain>
    </source>
</reference>